<dbReference type="Gene3D" id="3.20.20.140">
    <property type="entry name" value="Metal-dependent hydrolases"/>
    <property type="match status" value="1"/>
</dbReference>
<feature type="domain" description="Amidohydrolase 3" evidence="2">
    <location>
        <begin position="328"/>
        <end position="431"/>
    </location>
</feature>
<evidence type="ECO:0000313" key="4">
    <source>
        <dbReference type="Proteomes" id="UP001154252"/>
    </source>
</evidence>
<evidence type="ECO:0000313" key="3">
    <source>
        <dbReference type="EMBL" id="CAG8900740.1"/>
    </source>
</evidence>
<evidence type="ECO:0000256" key="1">
    <source>
        <dbReference type="SAM" id="MobiDB-lite"/>
    </source>
</evidence>
<dbReference type="Gene3D" id="3.10.310.70">
    <property type="match status" value="1"/>
</dbReference>
<dbReference type="Pfam" id="PF07969">
    <property type="entry name" value="Amidohydro_3"/>
    <property type="match status" value="1"/>
</dbReference>
<reference evidence="3" key="1">
    <citation type="submission" date="2021-07" db="EMBL/GenBank/DDBJ databases">
        <authorList>
            <person name="Branca A.L. A."/>
        </authorList>
    </citation>
    <scope>NUCLEOTIDE SEQUENCE</scope>
</reference>
<dbReference type="PANTHER" id="PTHR22642:SF20">
    <property type="entry name" value="AMIDOHYDROLASE 3 DOMAIN-CONTAINING PROTEIN"/>
    <property type="match status" value="1"/>
</dbReference>
<keyword evidence="4" id="KW-1185">Reference proteome</keyword>
<feature type="region of interest" description="Disordered" evidence="1">
    <location>
        <begin position="132"/>
        <end position="160"/>
    </location>
</feature>
<feature type="compositionally biased region" description="Basic and acidic residues" evidence="1">
    <location>
        <begin position="151"/>
        <end position="160"/>
    </location>
</feature>
<dbReference type="EMBL" id="CAJVRC010000866">
    <property type="protein sequence ID" value="CAG8900740.1"/>
    <property type="molecule type" value="Genomic_DNA"/>
</dbReference>
<dbReference type="Proteomes" id="UP001154252">
    <property type="component" value="Unassembled WGS sequence"/>
</dbReference>
<dbReference type="InterPro" id="IPR013108">
    <property type="entry name" value="Amidohydro_3"/>
</dbReference>
<name>A0A9W4KII0_9EURO</name>
<proteinExistence type="predicted"/>
<organism evidence="3 4">
    <name type="scientific">Penicillium egyptiacum</name>
    <dbReference type="NCBI Taxonomy" id="1303716"/>
    <lineage>
        <taxon>Eukaryota</taxon>
        <taxon>Fungi</taxon>
        <taxon>Dikarya</taxon>
        <taxon>Ascomycota</taxon>
        <taxon>Pezizomycotina</taxon>
        <taxon>Eurotiomycetes</taxon>
        <taxon>Eurotiomycetidae</taxon>
        <taxon>Eurotiales</taxon>
        <taxon>Aspergillaceae</taxon>
        <taxon>Penicillium</taxon>
    </lineage>
</organism>
<dbReference type="GO" id="GO:0016810">
    <property type="term" value="F:hydrolase activity, acting on carbon-nitrogen (but not peptide) bonds"/>
    <property type="evidence" value="ECO:0007669"/>
    <property type="project" value="InterPro"/>
</dbReference>
<dbReference type="AlphaFoldDB" id="A0A9W4KII0"/>
<comment type="caution">
    <text evidence="3">The sequence shown here is derived from an EMBL/GenBank/DDBJ whole genome shotgun (WGS) entry which is preliminary data.</text>
</comment>
<evidence type="ECO:0000259" key="2">
    <source>
        <dbReference type="Pfam" id="PF07969"/>
    </source>
</evidence>
<sequence>MAESLSYPEHHVGRSFLEDLPQPIKRYRYQGKEHFLRTRYLELDRFECSKHDTSEYILFDIDADTLKKDFLDPGIEDNSFTFDSFDTEENLLLIKMETREHGQAIQEFGYTIMRQLDDMGLRTTVEKFTTTIQAPAGTGKRPDNGWGPTRQRGDDRHRPTVDLEVGVSESQAKLERDATFLLDPQRGNANIALTIKLNRTRAQMTLDKYEWDAPNGRINRLQRIQIAEDPSGEEVTVNNAPLIIPFEQLMERPRSSPAEKGITVGVEDLKAIADSIWRVQHSLSNGRILCPGLWGSFVSTLVVEDDHTAHVGWDNDEPVLRVQATGVIVDLKNRMVLPGFVDGHVHILNFGMSLQKHDLLSCKDLADIRNSITAYAETHPSDPRILCRGSVPSVTDGNALATVLDDLDPRPIYIESLDLHSTWCNNAALKELEADC</sequence>
<protein>
    <recommendedName>
        <fullName evidence="2">Amidohydrolase 3 domain-containing protein</fullName>
    </recommendedName>
</protein>
<gene>
    <name evidence="3" type="ORF">PEGY_LOCUS6344</name>
</gene>
<dbReference type="InterPro" id="IPR011059">
    <property type="entry name" value="Metal-dep_hydrolase_composite"/>
</dbReference>
<accession>A0A9W4KII0</accession>
<dbReference type="PANTHER" id="PTHR22642">
    <property type="entry name" value="IMIDAZOLONEPROPIONASE"/>
    <property type="match status" value="1"/>
</dbReference>
<dbReference type="Gene3D" id="2.30.40.10">
    <property type="entry name" value="Urease, subunit C, domain 1"/>
    <property type="match status" value="1"/>
</dbReference>
<dbReference type="OrthoDB" id="76567at2759"/>